<dbReference type="Pfam" id="PF12770">
    <property type="entry name" value="CHAT"/>
    <property type="match status" value="1"/>
</dbReference>
<evidence type="ECO:0000259" key="2">
    <source>
        <dbReference type="Pfam" id="PF12770"/>
    </source>
</evidence>
<dbReference type="KEGG" id="npu:Npun_F3344"/>
<reference evidence="4" key="1">
    <citation type="submission" date="2008-04" db="EMBL/GenBank/DDBJ databases">
        <title>Complete sequence of chromosome of Nostoc punctiforme ATCC 29133.</title>
        <authorList>
            <consortium name="US DOE Joint Genome Institute"/>
            <person name="Copeland A."/>
            <person name="Lucas S."/>
            <person name="Lapidus A."/>
            <person name="Glavina del Rio T."/>
            <person name="Dalin E."/>
            <person name="Tice H."/>
            <person name="Pitluck S."/>
            <person name="Chain P."/>
            <person name="Malfatti S."/>
            <person name="Shin M."/>
            <person name="Vergez L."/>
            <person name="Schmutz J."/>
            <person name="Larimer F."/>
            <person name="Land M."/>
            <person name="Hauser L."/>
            <person name="Kyrpides N."/>
            <person name="Kim E."/>
            <person name="Meeks J.C."/>
            <person name="Elhai J."/>
            <person name="Campbell E.L."/>
            <person name="Thiel T."/>
            <person name="Longmire J."/>
            <person name="Potts M."/>
            <person name="Atlas R."/>
        </authorList>
    </citation>
    <scope>NUCLEOTIDE SEQUENCE [LARGE SCALE GENOMIC DNA]</scope>
    <source>
        <strain evidence="4">ATCC 29133 / PCC 73102</strain>
    </source>
</reference>
<dbReference type="AlphaFoldDB" id="B2J003"/>
<feature type="domain" description="CHAT" evidence="2">
    <location>
        <begin position="510"/>
        <end position="678"/>
    </location>
</feature>
<dbReference type="OrthoDB" id="163530at2"/>
<gene>
    <name evidence="3" type="ordered locus">Npun_F3344</name>
</gene>
<feature type="region of interest" description="Disordered" evidence="1">
    <location>
        <begin position="127"/>
        <end position="186"/>
    </location>
</feature>
<dbReference type="eggNOG" id="COG4995">
    <property type="taxonomic scope" value="Bacteria"/>
</dbReference>
<dbReference type="InterPro" id="IPR024983">
    <property type="entry name" value="CHAT_dom"/>
</dbReference>
<sequence length="699" mass="79660">MSLRFFLVWFLSATVNLKNIQKLLNFLGGRVGSKAIELEVEVNGKKLKIQSRNQQELLAAIEATKKFVCTETVLPAIHQFPEEIFLKVITKLETVQELERAKFFVEENRNSGLFLSADFYDIEQPLLPAETPPQSSTNLSQRTGRGLRPKLPKSEKTELDATNFYHEPPQNRPQTSSRNIPPVNQLQTQPIDNHQAFLEASSLLIRYPNLECLNQIILNEKFSLFVQLLIEQPKSSTQAIYVENSCTPAQLPEIEVVLRTPRGFDIEGNDYQLMQVKLDSDSSVEFNLTACKLGEQEIRVDFYQCDRRIGTERCSVLVVKEPLDYDVSKPKEVTSLELKIAPIVPPPDLELCIELRDDRTLYFTLHSKVAGYHHVKVGELTLRGSPLEKMQAVYKELGSLAGPIKSTEEAAAERRLATFGRELWDQLIPDKLQQEYWRFKSLISSILITSDEPWVPWEVIKPYRYNEDGEREDEPFWCQQFALSRWLSGQGGTVEELQVGTVRSIAPTQVNLSAVQQEITFIQQLHNLRSDITVLEPFSTSQEVLDWLETGKFFMLHFACHGMFDAALPNNSAIKLSDGILRPSDIRVRFGGRRPRPLLFINACHGGRSEFSFTGLGGWAERLVAEARVGVFVGAMWEVNDGLALRFAQRFYTGFLKNNETLAEAFRHAREEIRQLAPYNSTWLAYSLYADPQGRVNLK</sequence>
<organism evidence="3 4">
    <name type="scientific">Nostoc punctiforme (strain ATCC 29133 / PCC 73102)</name>
    <dbReference type="NCBI Taxonomy" id="63737"/>
    <lineage>
        <taxon>Bacteria</taxon>
        <taxon>Bacillati</taxon>
        <taxon>Cyanobacteriota</taxon>
        <taxon>Cyanophyceae</taxon>
        <taxon>Nostocales</taxon>
        <taxon>Nostocaceae</taxon>
        <taxon>Nostoc</taxon>
    </lineage>
</organism>
<dbReference type="EMBL" id="CP001037">
    <property type="protein sequence ID" value="ACC81774.1"/>
    <property type="molecule type" value="Genomic_DNA"/>
</dbReference>
<dbReference type="HOGENOM" id="CLU_394239_0_0_3"/>
<feature type="compositionally biased region" description="Polar residues" evidence="1">
    <location>
        <begin position="132"/>
        <end position="143"/>
    </location>
</feature>
<evidence type="ECO:0000256" key="1">
    <source>
        <dbReference type="SAM" id="MobiDB-lite"/>
    </source>
</evidence>
<evidence type="ECO:0000313" key="4">
    <source>
        <dbReference type="Proteomes" id="UP000001191"/>
    </source>
</evidence>
<dbReference type="Proteomes" id="UP000001191">
    <property type="component" value="Chromosome"/>
</dbReference>
<name>B2J003_NOSP7</name>
<dbReference type="STRING" id="63737.Npun_F3344"/>
<evidence type="ECO:0000313" key="3">
    <source>
        <dbReference type="EMBL" id="ACC81774.1"/>
    </source>
</evidence>
<keyword evidence="4" id="KW-1185">Reference proteome</keyword>
<dbReference type="RefSeq" id="WP_012409752.1">
    <property type="nucleotide sequence ID" value="NC_010628.1"/>
</dbReference>
<dbReference type="EnsemblBacteria" id="ACC81774">
    <property type="protein sequence ID" value="ACC81774"/>
    <property type="gene ID" value="Npun_F3344"/>
</dbReference>
<proteinExistence type="predicted"/>
<feature type="compositionally biased region" description="Polar residues" evidence="1">
    <location>
        <begin position="172"/>
        <end position="186"/>
    </location>
</feature>
<accession>B2J003</accession>
<protein>
    <recommendedName>
        <fullName evidence="2">CHAT domain-containing protein</fullName>
    </recommendedName>
</protein>
<reference evidence="3 4" key="2">
    <citation type="journal article" date="2013" name="Plant Physiol.">
        <title>A Nostoc punctiforme Sugar Transporter Necessary to Establish a Cyanobacterium-Plant Symbiosis.</title>
        <authorList>
            <person name="Ekman M."/>
            <person name="Picossi S."/>
            <person name="Campbell E.L."/>
            <person name="Meeks J.C."/>
            <person name="Flores E."/>
        </authorList>
    </citation>
    <scope>NUCLEOTIDE SEQUENCE [LARGE SCALE GENOMIC DNA]</scope>
    <source>
        <strain evidence="4">ATCC 29133 / PCC 73102</strain>
    </source>
</reference>